<dbReference type="AlphaFoldDB" id="V5EHU8"/>
<dbReference type="InterPro" id="IPR015915">
    <property type="entry name" value="Kelch-typ_b-propeller"/>
</dbReference>
<dbReference type="OrthoDB" id="10001928at2759"/>
<feature type="compositionally biased region" description="Polar residues" evidence="3">
    <location>
        <begin position="736"/>
        <end position="753"/>
    </location>
</feature>
<dbReference type="STRING" id="1365824.V5EHU8"/>
<name>V5EHU8_KALBG</name>
<protein>
    <recommendedName>
        <fullName evidence="6">BTB domain-containing protein</fullName>
    </recommendedName>
</protein>
<feature type="compositionally biased region" description="Polar residues" evidence="3">
    <location>
        <begin position="761"/>
        <end position="778"/>
    </location>
</feature>
<feature type="compositionally biased region" description="Low complexity" evidence="3">
    <location>
        <begin position="874"/>
        <end position="893"/>
    </location>
</feature>
<evidence type="ECO:0000256" key="1">
    <source>
        <dbReference type="ARBA" id="ARBA00022441"/>
    </source>
</evidence>
<dbReference type="GO" id="GO:0005739">
    <property type="term" value="C:mitochondrion"/>
    <property type="evidence" value="ECO:0007669"/>
    <property type="project" value="TreeGrafter"/>
</dbReference>
<dbReference type="Pfam" id="PF24681">
    <property type="entry name" value="Kelch_KLHDC2_KLHL20_DRC7"/>
    <property type="match status" value="1"/>
</dbReference>
<dbReference type="SUPFAM" id="SSF117281">
    <property type="entry name" value="Kelch motif"/>
    <property type="match status" value="1"/>
</dbReference>
<proteinExistence type="predicted"/>
<feature type="compositionally biased region" description="Polar residues" evidence="3">
    <location>
        <begin position="922"/>
        <end position="939"/>
    </location>
</feature>
<evidence type="ECO:0000313" key="5">
    <source>
        <dbReference type="Proteomes" id="UP000019377"/>
    </source>
</evidence>
<dbReference type="PANTHER" id="PTHR43503:SF2">
    <property type="entry name" value="NEGATIVE REGULATOR OF SPORULATION MDS3-RELATED"/>
    <property type="match status" value="1"/>
</dbReference>
<dbReference type="PANTHER" id="PTHR43503">
    <property type="entry name" value="MCG48959-RELATED"/>
    <property type="match status" value="1"/>
</dbReference>
<evidence type="ECO:0000256" key="3">
    <source>
        <dbReference type="SAM" id="MobiDB-lite"/>
    </source>
</evidence>
<keyword evidence="1" id="KW-0880">Kelch repeat</keyword>
<dbReference type="GO" id="GO:0005829">
    <property type="term" value="C:cytosol"/>
    <property type="evidence" value="ECO:0007669"/>
    <property type="project" value="TreeGrafter"/>
</dbReference>
<sequence>MHPSIANLSSRLHLCSGQVPPPLVGASATLVEPSHHVSAQGGAKVYLFGGRLVTSRRMVNTLYILDLDEMRWSRLTPTTKPSLGQTEASSEQPRPRYFHSADLWQDKIVFFGGMGYSQGQPDPHTGEPAEELCVLGELLAFDLSTQQWDYTLDFASRRPATDNDPSTSIQSETLQPAPRYAHLSSLSGDTLSIIGGQNLANQYVESINLFSLSENKWIGAQRFRKQCGSYRSLAVGSKYLHKDGQKAKCYPRAKDPLNGTDATASTPLASAHTTMPHADVVTQDIGQSSDKVEQNPLPMSSQAEPHQPLPVYLYSNFNFTNVKRELEVLTVRGEGDTATGSETGVPQQRARSHSNASQDSAIDADGPLSSLQAASQSLSGPFVSMEDRSSHMGGVTLPPGLRFPTGALLGPYLLISGTYLANATQSFSIWALHLPTMAWSRIESGSALSTGSWNRAILWPGKNRLVVVGHKERDLVSDYNHRQTNWDHVVVLELEAWGIYQPPQSVLSEAAVQLGLDKLAATAPSAMASAQALARGNGLTASSADAQNTPDQGLDQLHLGGRGDFEIVCSDGLRIGCDRAILEARWPWFKSKMDEFRKKARRTLRTAYPAAQDHQTGLRVIPEDIAEFLAEEDDDDDEAVDPLMVPASARDDPQTDKQKLRDPRFQPRHLQISEPSPVVLALLQFVYTLRICTALQRHPAVVCALMVLARTYNMDDLASWARHAAHVALADDLNPKASSSSGRHASPALSSPALTMDPSRSHLQASTASSPASEQFPVNSYGARSEREQVSRSGSQHSLSTDTSPAANSLDRIESGVPESHVSTPLAGIVISKDVSHLSPKEIAKLEKEERKRMEKEEKERKKAEKAEYKRLAAEAVFGPKGSSGPTPAPTSSDFAEYTAGTQASASDQGARGSPSRRSSDARSGTSTASPRTGSSLKTACSPRHPLRLD</sequence>
<accession>V5EHU8</accession>
<feature type="region of interest" description="Disordered" evidence="3">
    <location>
        <begin position="156"/>
        <end position="175"/>
    </location>
</feature>
<feature type="region of interest" description="Disordered" evidence="3">
    <location>
        <begin position="735"/>
        <end position="810"/>
    </location>
</feature>
<evidence type="ECO:0000313" key="4">
    <source>
        <dbReference type="EMBL" id="EST10176.1"/>
    </source>
</evidence>
<feature type="region of interest" description="Disordered" evidence="3">
    <location>
        <begin position="645"/>
        <end position="668"/>
    </location>
</feature>
<dbReference type="HOGENOM" id="CLU_005349_2_0_1"/>
<keyword evidence="2" id="KW-0677">Repeat</keyword>
<keyword evidence="5" id="KW-1185">Reference proteome</keyword>
<dbReference type="Gene3D" id="2.120.10.80">
    <property type="entry name" value="Kelch-type beta propeller"/>
    <property type="match status" value="1"/>
</dbReference>
<dbReference type="OMA" id="HKERDLV"/>
<evidence type="ECO:0008006" key="6">
    <source>
        <dbReference type="Google" id="ProtNLM"/>
    </source>
</evidence>
<feature type="compositionally biased region" description="Polar residues" evidence="3">
    <location>
        <begin position="791"/>
        <end position="807"/>
    </location>
</feature>
<dbReference type="Proteomes" id="UP000019377">
    <property type="component" value="Unassembled WGS sequence"/>
</dbReference>
<feature type="region of interest" description="Disordered" evidence="3">
    <location>
        <begin position="842"/>
        <end position="950"/>
    </location>
</feature>
<evidence type="ECO:0000256" key="2">
    <source>
        <dbReference type="ARBA" id="ARBA00022737"/>
    </source>
</evidence>
<feature type="compositionally biased region" description="Basic and acidic residues" evidence="3">
    <location>
        <begin position="842"/>
        <end position="873"/>
    </location>
</feature>
<feature type="region of interest" description="Disordered" evidence="3">
    <location>
        <begin position="333"/>
        <end position="366"/>
    </location>
</feature>
<dbReference type="Gene3D" id="3.30.710.10">
    <property type="entry name" value="Potassium Channel Kv1.1, Chain A"/>
    <property type="match status" value="1"/>
</dbReference>
<feature type="compositionally biased region" description="Polar residues" evidence="3">
    <location>
        <begin position="163"/>
        <end position="174"/>
    </location>
</feature>
<feature type="compositionally biased region" description="Basic and acidic residues" evidence="3">
    <location>
        <begin position="649"/>
        <end position="665"/>
    </location>
</feature>
<dbReference type="eggNOG" id="KOG0379">
    <property type="taxonomic scope" value="Eukaryota"/>
</dbReference>
<dbReference type="InterPro" id="IPR011333">
    <property type="entry name" value="SKP1/BTB/POZ_sf"/>
</dbReference>
<dbReference type="EMBL" id="KI545851">
    <property type="protein sequence ID" value="EST10176.1"/>
    <property type="molecule type" value="Genomic_DNA"/>
</dbReference>
<organism evidence="4 5">
    <name type="scientific">Kalmanozyma brasiliensis (strain GHG001)</name>
    <name type="common">Yeast</name>
    <name type="synonym">Pseudozyma brasiliensis</name>
    <dbReference type="NCBI Taxonomy" id="1365824"/>
    <lineage>
        <taxon>Eukaryota</taxon>
        <taxon>Fungi</taxon>
        <taxon>Dikarya</taxon>
        <taxon>Basidiomycota</taxon>
        <taxon>Ustilaginomycotina</taxon>
        <taxon>Ustilaginomycetes</taxon>
        <taxon>Ustilaginales</taxon>
        <taxon>Ustilaginaceae</taxon>
        <taxon>Kalmanozyma</taxon>
    </lineage>
</organism>
<reference evidence="5" key="1">
    <citation type="journal article" date="2013" name="Genome Announc.">
        <title>Draft genome sequence of Pseudozyma brasiliensis sp. nov. strain GHG001, a high producer of endo-1,4-xylanase isolated from an insect pest of sugarcane.</title>
        <authorList>
            <person name="Oliveira J.V.D.C."/>
            <person name="dos Santos R.A.C."/>
            <person name="Borges T.A."/>
            <person name="Riano-Pachon D.M."/>
            <person name="Goldman G.H."/>
        </authorList>
    </citation>
    <scope>NUCLEOTIDE SEQUENCE [LARGE SCALE GENOMIC DNA]</scope>
    <source>
        <strain evidence="5">GHG001</strain>
    </source>
</reference>
<gene>
    <name evidence="4" type="ORF">PSEUBRA_SCAF1g00608</name>
</gene>
<dbReference type="GO" id="GO:0045454">
    <property type="term" value="P:cell redox homeostasis"/>
    <property type="evidence" value="ECO:0007669"/>
    <property type="project" value="TreeGrafter"/>
</dbReference>